<dbReference type="Proteomes" id="UP000176576">
    <property type="component" value="Unassembled WGS sequence"/>
</dbReference>
<reference evidence="1 2" key="1">
    <citation type="journal article" date="2016" name="Nat. Commun.">
        <title>Thousands of microbial genomes shed light on interconnected biogeochemical processes in an aquifer system.</title>
        <authorList>
            <person name="Anantharaman K."/>
            <person name="Brown C.T."/>
            <person name="Hug L.A."/>
            <person name="Sharon I."/>
            <person name="Castelle C.J."/>
            <person name="Probst A.J."/>
            <person name="Thomas B.C."/>
            <person name="Singh A."/>
            <person name="Wilkins M.J."/>
            <person name="Karaoz U."/>
            <person name="Brodie E.L."/>
            <person name="Williams K.H."/>
            <person name="Hubbard S.S."/>
            <person name="Banfield J.F."/>
        </authorList>
    </citation>
    <scope>NUCLEOTIDE SEQUENCE [LARGE SCALE GENOMIC DNA]</scope>
</reference>
<sequence>MKKLPYILAFVFLVLGAGLIAFSYIPRPLITNPSVRHFLPAWRSVQKLFDPSVLYYQFYAPQVPGYILSLTEQDLIELQLSLPRTFGELLSEKTKEVKVRGTLSDGVSRYDARVWYYGLNPVHWEAKKKSWQAEFVDESPFDGMPVVNFIVPEDRDWIASAFNAYRAEKFGIFTPRVSFVNLQVNSQPAGFYVLVEGWSPELFLRNGRQVKGAYVYWLMDMPSANFFDSDLGDVSLFWKEQFHILPEFDPLIGFLQIRMEGRDPEMEVKNYIDIEQYARVTALMMLSSNSAEPINMRLYFNPQTELFEIIPSDDISVFCPESLSSAGDAQFLHSFMVFKDVEDRARQIVKEYTADEKNLEEDLAYFDMLWKSTRIDVYRDTTKQHTKRQVENSISTMRDCLAQSFHAASLR</sequence>
<accession>A0A1G2GC14</accession>
<dbReference type="EMBL" id="MHNN01000001">
    <property type="protein sequence ID" value="OGZ47391.1"/>
    <property type="molecule type" value="Genomic_DNA"/>
</dbReference>
<dbReference type="AlphaFoldDB" id="A0A1G2GC14"/>
<protein>
    <submittedName>
        <fullName evidence="1">Uncharacterized protein</fullName>
    </submittedName>
</protein>
<dbReference type="InterPro" id="IPR014867">
    <property type="entry name" value="Spore_coat_CotH_CotH2/3/7"/>
</dbReference>
<comment type="caution">
    <text evidence="1">The sequence shown here is derived from an EMBL/GenBank/DDBJ whole genome shotgun (WGS) entry which is preliminary data.</text>
</comment>
<evidence type="ECO:0000313" key="1">
    <source>
        <dbReference type="EMBL" id="OGZ47391.1"/>
    </source>
</evidence>
<gene>
    <name evidence="1" type="ORF">A3J54_02285</name>
</gene>
<dbReference type="Pfam" id="PF08757">
    <property type="entry name" value="CotH"/>
    <property type="match status" value="1"/>
</dbReference>
<organism evidence="1 2">
    <name type="scientific">Candidatus Ryanbacteria bacterium RIFCSPHIGHO2_02_FULL_45_13b</name>
    <dbReference type="NCBI Taxonomy" id="1802117"/>
    <lineage>
        <taxon>Bacteria</taxon>
        <taxon>Candidatus Ryaniibacteriota</taxon>
    </lineage>
</organism>
<evidence type="ECO:0000313" key="2">
    <source>
        <dbReference type="Proteomes" id="UP000176576"/>
    </source>
</evidence>
<name>A0A1G2GC14_9BACT</name>
<proteinExistence type="predicted"/>